<dbReference type="Proteomes" id="UP001288320">
    <property type="component" value="Unassembled WGS sequence"/>
</dbReference>
<dbReference type="EMBL" id="JAWNFV010000010">
    <property type="protein sequence ID" value="MDY5140773.1"/>
    <property type="molecule type" value="Genomic_DNA"/>
</dbReference>
<organism evidence="9 10">
    <name type="scientific">Actinotignum timonense</name>
    <dbReference type="NCBI Taxonomy" id="1870995"/>
    <lineage>
        <taxon>Bacteria</taxon>
        <taxon>Bacillati</taxon>
        <taxon>Actinomycetota</taxon>
        <taxon>Actinomycetes</taxon>
        <taxon>Actinomycetales</taxon>
        <taxon>Actinomycetaceae</taxon>
        <taxon>Actinotignum</taxon>
    </lineage>
</organism>
<feature type="transmembrane region" description="Helical" evidence="8">
    <location>
        <begin position="323"/>
        <end position="340"/>
    </location>
</feature>
<dbReference type="InterPro" id="IPR001851">
    <property type="entry name" value="ABC_transp_permease"/>
</dbReference>
<dbReference type="CDD" id="cd06579">
    <property type="entry name" value="TM_PBP1_transp_AraH_like"/>
    <property type="match status" value="1"/>
</dbReference>
<keyword evidence="7 8" id="KW-0472">Membrane</keyword>
<evidence type="ECO:0000313" key="9">
    <source>
        <dbReference type="EMBL" id="MDY5140773.1"/>
    </source>
</evidence>
<dbReference type="RefSeq" id="WP_026428448.1">
    <property type="nucleotide sequence ID" value="NZ_JASOHK010000002.1"/>
</dbReference>
<dbReference type="GO" id="GO:0005886">
    <property type="term" value="C:plasma membrane"/>
    <property type="evidence" value="ECO:0007669"/>
    <property type="project" value="UniProtKB-SubCell"/>
</dbReference>
<dbReference type="AlphaFoldDB" id="A0AAW9HDL1"/>
<evidence type="ECO:0000256" key="1">
    <source>
        <dbReference type="ARBA" id="ARBA00004651"/>
    </source>
</evidence>
<accession>A0AAW9HDL1</accession>
<feature type="transmembrane region" description="Helical" evidence="8">
    <location>
        <begin position="186"/>
        <end position="213"/>
    </location>
</feature>
<feature type="transmembrane region" description="Helical" evidence="8">
    <location>
        <begin position="242"/>
        <end position="263"/>
    </location>
</feature>
<keyword evidence="6 8" id="KW-1133">Transmembrane helix</keyword>
<evidence type="ECO:0000256" key="3">
    <source>
        <dbReference type="ARBA" id="ARBA00022475"/>
    </source>
</evidence>
<dbReference type="GO" id="GO:0022857">
    <property type="term" value="F:transmembrane transporter activity"/>
    <property type="evidence" value="ECO:0007669"/>
    <property type="project" value="InterPro"/>
</dbReference>
<evidence type="ECO:0000313" key="10">
    <source>
        <dbReference type="Proteomes" id="UP001288320"/>
    </source>
</evidence>
<feature type="transmembrane region" description="Helical" evidence="8">
    <location>
        <begin position="125"/>
        <end position="147"/>
    </location>
</feature>
<feature type="transmembrane region" description="Helical" evidence="8">
    <location>
        <begin position="41"/>
        <end position="61"/>
    </location>
</feature>
<keyword evidence="3" id="KW-1003">Cell membrane</keyword>
<comment type="subcellular location">
    <subcellularLocation>
        <location evidence="1">Cell membrane</location>
        <topology evidence="1">Multi-pass membrane protein</topology>
    </subcellularLocation>
</comment>
<dbReference type="PANTHER" id="PTHR32196:SF21">
    <property type="entry name" value="ABC TRANSPORTER PERMEASE PROTEIN YPHD-RELATED"/>
    <property type="match status" value="1"/>
</dbReference>
<dbReference type="GeneID" id="81700910"/>
<feature type="transmembrane region" description="Helical" evidence="8">
    <location>
        <begin position="293"/>
        <end position="311"/>
    </location>
</feature>
<name>A0AAW9HDL1_9ACTO</name>
<evidence type="ECO:0000256" key="7">
    <source>
        <dbReference type="ARBA" id="ARBA00023136"/>
    </source>
</evidence>
<keyword evidence="2" id="KW-0813">Transport</keyword>
<dbReference type="PANTHER" id="PTHR32196">
    <property type="entry name" value="ABC TRANSPORTER PERMEASE PROTEIN YPHD-RELATED-RELATED"/>
    <property type="match status" value="1"/>
</dbReference>
<feature type="transmembrane region" description="Helical" evidence="8">
    <location>
        <begin position="154"/>
        <end position="174"/>
    </location>
</feature>
<keyword evidence="4" id="KW-0997">Cell inner membrane</keyword>
<reference evidence="9" key="1">
    <citation type="submission" date="2023-10" db="EMBL/GenBank/DDBJ databases">
        <title>Whole Genome based description of the genera Actinobaculum and Actinotignum reveals a complex phylogenetic relationship within the species included in the genus Actinotignum.</title>
        <authorList>
            <person name="Jensen C.S."/>
            <person name="Dargis R."/>
            <person name="Kemp M."/>
            <person name="Christensen J.J."/>
        </authorList>
    </citation>
    <scope>NUCLEOTIDE SEQUENCE</scope>
    <source>
        <strain evidence="9">SLA_B245</strain>
    </source>
</reference>
<comment type="caution">
    <text evidence="9">The sequence shown here is derived from an EMBL/GenBank/DDBJ whole genome shotgun (WGS) entry which is preliminary data.</text>
</comment>
<feature type="transmembrane region" description="Helical" evidence="8">
    <location>
        <begin position="94"/>
        <end position="113"/>
    </location>
</feature>
<feature type="transmembrane region" description="Helical" evidence="8">
    <location>
        <begin position="269"/>
        <end position="286"/>
    </location>
</feature>
<evidence type="ECO:0000256" key="6">
    <source>
        <dbReference type="ARBA" id="ARBA00022989"/>
    </source>
</evidence>
<evidence type="ECO:0000256" key="2">
    <source>
        <dbReference type="ARBA" id="ARBA00022448"/>
    </source>
</evidence>
<proteinExistence type="predicted"/>
<gene>
    <name evidence="9" type="ORF">R6G74_05525</name>
</gene>
<evidence type="ECO:0000256" key="4">
    <source>
        <dbReference type="ARBA" id="ARBA00022519"/>
    </source>
</evidence>
<evidence type="ECO:0000256" key="8">
    <source>
        <dbReference type="SAM" id="Phobius"/>
    </source>
</evidence>
<dbReference type="Pfam" id="PF02653">
    <property type="entry name" value="BPD_transp_2"/>
    <property type="match status" value="1"/>
</dbReference>
<sequence length="356" mass="37522">MMTEVKDPTNKLSSLNEKIDRSTKRFHSTFRMNRSTTQMSLLLVGTFVVFAIANPETFLSMVNVQNMALAVPEIGLLSIAMMISMVTGGIDLSLVSIANLTAITISTTFTAVANSDPAMAENLGILIILLGILVGVAAGAFNGFLIAKIGVTPILATLGTMQIFNGLAVVWTGGKTLYGSPSALTAFGVSAVAGIPTLFFVFLAVALVVGFLLNRTPLGLRLELQGANPVAARYSGIKSSTLLMRSYVLTGFIGALAGVVFIARNPTASADYGASYVLLVIVIAVLGGTNPSGGYATVFGVFLAALTLQIVRSGFTAMRLSPFQYAIAQGVILVAVLVIDKIDWRKVFRRSTPKKI</sequence>
<protein>
    <submittedName>
        <fullName evidence="9">ABC transporter permease</fullName>
    </submittedName>
</protein>
<keyword evidence="5 8" id="KW-0812">Transmembrane</keyword>
<evidence type="ECO:0000256" key="5">
    <source>
        <dbReference type="ARBA" id="ARBA00022692"/>
    </source>
</evidence>
<feature type="transmembrane region" description="Helical" evidence="8">
    <location>
        <begin position="67"/>
        <end position="87"/>
    </location>
</feature>